<accession>A0ABT2JZ36</accession>
<dbReference type="PRINTS" id="PR00368">
    <property type="entry name" value="FADPNR"/>
</dbReference>
<evidence type="ECO:0000313" key="3">
    <source>
        <dbReference type="Proteomes" id="UP001156389"/>
    </source>
</evidence>
<evidence type="ECO:0000256" key="1">
    <source>
        <dbReference type="ARBA" id="ARBA00023002"/>
    </source>
</evidence>
<evidence type="ECO:0000313" key="2">
    <source>
        <dbReference type="EMBL" id="MCT2593167.1"/>
    </source>
</evidence>
<dbReference type="PRINTS" id="PR00411">
    <property type="entry name" value="PNDRDTASEI"/>
</dbReference>
<keyword evidence="1" id="KW-0560">Oxidoreductase</keyword>
<dbReference type="Proteomes" id="UP001156389">
    <property type="component" value="Unassembled WGS sequence"/>
</dbReference>
<dbReference type="Gene3D" id="3.50.50.60">
    <property type="entry name" value="FAD/NAD(P)-binding domain"/>
    <property type="match status" value="1"/>
</dbReference>
<dbReference type="InterPro" id="IPR050982">
    <property type="entry name" value="Auxin_biosynth/cation_transpt"/>
</dbReference>
<gene>
    <name evidence="2" type="ORF">LHJ74_25225</name>
</gene>
<reference evidence="2 3" key="1">
    <citation type="submission" date="2021-10" db="EMBL/GenBank/DDBJ databases">
        <title>Streptomyces gossypii sp. nov., isolated from soil collected from cotton field.</title>
        <authorList>
            <person name="Ge X."/>
            <person name="Chen X."/>
            <person name="Liu W."/>
        </authorList>
    </citation>
    <scope>NUCLEOTIDE SEQUENCE [LARGE SCALE GENOMIC DNA]</scope>
    <source>
        <strain evidence="2 3">N2-109</strain>
    </source>
</reference>
<name>A0ABT2JZ36_9ACTN</name>
<dbReference type="InterPro" id="IPR036188">
    <property type="entry name" value="FAD/NAD-bd_sf"/>
</dbReference>
<dbReference type="PANTHER" id="PTHR43539">
    <property type="entry name" value="FLAVIN-BINDING MONOOXYGENASE-LIKE PROTEIN (AFU_ORTHOLOGUE AFUA_4G09220)"/>
    <property type="match status" value="1"/>
</dbReference>
<keyword evidence="3" id="KW-1185">Reference proteome</keyword>
<comment type="caution">
    <text evidence="2">The sequence shown here is derived from an EMBL/GenBank/DDBJ whole genome shotgun (WGS) entry which is preliminary data.</text>
</comment>
<dbReference type="EMBL" id="JAJAGO010000012">
    <property type="protein sequence ID" value="MCT2593167.1"/>
    <property type="molecule type" value="Genomic_DNA"/>
</dbReference>
<dbReference type="SUPFAM" id="SSF51905">
    <property type="entry name" value="FAD/NAD(P)-binding domain"/>
    <property type="match status" value="1"/>
</dbReference>
<organism evidence="2 3">
    <name type="scientific">Streptomyces gossypii</name>
    <dbReference type="NCBI Taxonomy" id="2883101"/>
    <lineage>
        <taxon>Bacteria</taxon>
        <taxon>Bacillati</taxon>
        <taxon>Actinomycetota</taxon>
        <taxon>Actinomycetes</taxon>
        <taxon>Kitasatosporales</taxon>
        <taxon>Streptomycetaceae</taxon>
        <taxon>Streptomyces</taxon>
    </lineage>
</organism>
<protein>
    <submittedName>
        <fullName evidence="2">FAD-dependent oxidoreductase</fullName>
    </submittedName>
</protein>
<proteinExistence type="predicted"/>
<dbReference type="PANTHER" id="PTHR43539:SF78">
    <property type="entry name" value="FLAVIN-CONTAINING MONOOXYGENASE"/>
    <property type="match status" value="1"/>
</dbReference>
<dbReference type="Pfam" id="PF13738">
    <property type="entry name" value="Pyr_redox_3"/>
    <property type="match status" value="1"/>
</dbReference>
<sequence>MNAPTTALPTVVIGAGPIGLAAAAHLAARGLDPLVLEAGPVAGNAVREWGHVRLFSPWSELVDPAAEKLLAPTGWRAPDAAAYPSGADWAERYLQPLADALGDRVRYGATVTGVSRLGRDRVVDADRAEQPFTVRLSRADGTEERLTARAVIDASGTWATPGPIGGDGLPALGERAASGRVSYRLPDLKDPAVRARYAGRRTAVIGSGASAFTALASLAALAKEAPGTHGVWILRRGISGSTFGGGEADQLPARGALGLAAKAAVDDGFADAVTGFRTIALEESGEQLVLVAEDGRRLDPVDEVISLTGFRPDLSFLEELRLELDERLQAPVELAPLIDPNQHSCGTVYPHGAKELSHPEQDVYLAGMKSYGRAPTFLAMTGYEQVRSIAAALAGDHEAAARVELVLAETGVCGGAGLFDEPGAQEGEAGGEAGGGCCAAPSTLQIGAGATVSGGC</sequence>
<dbReference type="RefSeq" id="WP_260220513.1">
    <property type="nucleotide sequence ID" value="NZ_JAJAGO010000012.1"/>
</dbReference>